<proteinExistence type="inferred from homology"/>
<evidence type="ECO:0000313" key="8">
    <source>
        <dbReference type="Proteomes" id="UP000887013"/>
    </source>
</evidence>
<comment type="subcellular location">
    <subcellularLocation>
        <location evidence="1">Membrane</location>
        <topology evidence="1">Multi-pass membrane protein</topology>
    </subcellularLocation>
</comment>
<evidence type="ECO:0000256" key="5">
    <source>
        <dbReference type="ARBA" id="ARBA00022989"/>
    </source>
</evidence>
<comment type="similarity">
    <text evidence="2">Belongs to the chloride channel MCLC family.</text>
</comment>
<evidence type="ECO:0000256" key="3">
    <source>
        <dbReference type="ARBA" id="ARBA00015571"/>
    </source>
</evidence>
<sequence length="144" mass="16627">MYQEKIAEKHNLMENLRHENECRRSELSWYESVSLYFGSYVSQETDCEKYYKAVLVDPFWEVSFPVVIANAVTSVICEPLKVIATTLRICAKELFSGLTLAQLNLKCYVCLISLSSPDTSYRLMRAELCASYRDLQSRQTRSLS</sequence>
<name>A0A8X6T513_NEPPI</name>
<dbReference type="Pfam" id="PF05934">
    <property type="entry name" value="MCLC"/>
    <property type="match status" value="1"/>
</dbReference>
<dbReference type="OrthoDB" id="5837849at2759"/>
<reference evidence="7" key="1">
    <citation type="submission" date="2020-08" db="EMBL/GenBank/DDBJ databases">
        <title>Multicomponent nature underlies the extraordinary mechanical properties of spider dragline silk.</title>
        <authorList>
            <person name="Kono N."/>
            <person name="Nakamura H."/>
            <person name="Mori M."/>
            <person name="Yoshida Y."/>
            <person name="Ohtoshi R."/>
            <person name="Malay A.D."/>
            <person name="Moran D.A.P."/>
            <person name="Tomita M."/>
            <person name="Numata K."/>
            <person name="Arakawa K."/>
        </authorList>
    </citation>
    <scope>NUCLEOTIDE SEQUENCE</scope>
</reference>
<evidence type="ECO:0000256" key="1">
    <source>
        <dbReference type="ARBA" id="ARBA00004141"/>
    </source>
</evidence>
<dbReference type="GO" id="GO:0005783">
    <property type="term" value="C:endoplasmic reticulum"/>
    <property type="evidence" value="ECO:0007669"/>
    <property type="project" value="TreeGrafter"/>
</dbReference>
<evidence type="ECO:0000256" key="6">
    <source>
        <dbReference type="ARBA" id="ARBA00023136"/>
    </source>
</evidence>
<dbReference type="PANTHER" id="PTHR34093">
    <property type="entry name" value="CHLORIDE CHANNEL CLIC-LIKE PROTEIN 1"/>
    <property type="match status" value="1"/>
</dbReference>
<evidence type="ECO:0000256" key="4">
    <source>
        <dbReference type="ARBA" id="ARBA00022692"/>
    </source>
</evidence>
<keyword evidence="5" id="KW-1133">Transmembrane helix</keyword>
<dbReference type="Proteomes" id="UP000887013">
    <property type="component" value="Unassembled WGS sequence"/>
</dbReference>
<gene>
    <name evidence="7" type="primary">AVEN_62737_1</name>
    <name evidence="7" type="ORF">NPIL_373031</name>
</gene>
<dbReference type="InterPro" id="IPR009231">
    <property type="entry name" value="Chloride_chnl_CLIC-like"/>
</dbReference>
<dbReference type="PANTHER" id="PTHR34093:SF1">
    <property type="entry name" value="CHLORIDE CHANNEL CLIC-LIKE PROTEIN 1"/>
    <property type="match status" value="1"/>
</dbReference>
<dbReference type="GO" id="GO:0005254">
    <property type="term" value="F:chloride channel activity"/>
    <property type="evidence" value="ECO:0007669"/>
    <property type="project" value="TreeGrafter"/>
</dbReference>
<dbReference type="EMBL" id="BMAW01050861">
    <property type="protein sequence ID" value="GFS77339.1"/>
    <property type="molecule type" value="Genomic_DNA"/>
</dbReference>
<dbReference type="GO" id="GO:0016020">
    <property type="term" value="C:membrane"/>
    <property type="evidence" value="ECO:0007669"/>
    <property type="project" value="UniProtKB-SubCell"/>
</dbReference>
<evidence type="ECO:0000313" key="7">
    <source>
        <dbReference type="EMBL" id="GFS77339.1"/>
    </source>
</evidence>
<keyword evidence="6" id="KW-0472">Membrane</keyword>
<accession>A0A8X6T513</accession>
<organism evidence="7 8">
    <name type="scientific">Nephila pilipes</name>
    <name type="common">Giant wood spider</name>
    <name type="synonym">Nephila maculata</name>
    <dbReference type="NCBI Taxonomy" id="299642"/>
    <lineage>
        <taxon>Eukaryota</taxon>
        <taxon>Metazoa</taxon>
        <taxon>Ecdysozoa</taxon>
        <taxon>Arthropoda</taxon>
        <taxon>Chelicerata</taxon>
        <taxon>Arachnida</taxon>
        <taxon>Araneae</taxon>
        <taxon>Araneomorphae</taxon>
        <taxon>Entelegynae</taxon>
        <taxon>Araneoidea</taxon>
        <taxon>Nephilidae</taxon>
        <taxon>Nephila</taxon>
    </lineage>
</organism>
<evidence type="ECO:0000256" key="2">
    <source>
        <dbReference type="ARBA" id="ARBA00005944"/>
    </source>
</evidence>
<keyword evidence="8" id="KW-1185">Reference proteome</keyword>
<dbReference type="AlphaFoldDB" id="A0A8X6T513"/>
<comment type="caution">
    <text evidence="7">The sequence shown here is derived from an EMBL/GenBank/DDBJ whole genome shotgun (WGS) entry which is preliminary data.</text>
</comment>
<protein>
    <recommendedName>
        <fullName evidence="3">Chloride channel CLIC-like protein 1</fullName>
    </recommendedName>
</protein>
<keyword evidence="4" id="KW-0812">Transmembrane</keyword>